<feature type="domain" description="Methyltransferase small" evidence="5">
    <location>
        <begin position="133"/>
        <end position="216"/>
    </location>
</feature>
<comment type="catalytic activity">
    <reaction evidence="4">
        <text>L-glutaminyl-[ribosomal protein uL3] + S-adenosyl-L-methionine = N(5)-methyl-L-glutaminyl-[ribosomal protein uL3] + S-adenosyl-L-homocysteine + H(+)</text>
        <dbReference type="Rhea" id="RHEA:45020"/>
        <dbReference type="Rhea" id="RHEA-COMP:11063"/>
        <dbReference type="Rhea" id="RHEA-COMP:11064"/>
        <dbReference type="ChEBI" id="CHEBI:15378"/>
        <dbReference type="ChEBI" id="CHEBI:30011"/>
        <dbReference type="ChEBI" id="CHEBI:57856"/>
        <dbReference type="ChEBI" id="CHEBI:59789"/>
        <dbReference type="ChEBI" id="CHEBI:61891"/>
        <dbReference type="EC" id="2.1.1.298"/>
    </reaction>
</comment>
<dbReference type="NCBIfam" id="TIGR00536">
    <property type="entry name" value="hemK_fam"/>
    <property type="match status" value="1"/>
</dbReference>
<evidence type="ECO:0000256" key="1">
    <source>
        <dbReference type="ARBA" id="ARBA00022603"/>
    </source>
</evidence>
<dbReference type="STRING" id="1328313.DS2_10592"/>
<protein>
    <recommendedName>
        <fullName evidence="4">Ribosomal protein uL3 glutamine methyltransferase</fullName>
        <shortName evidence="4">uL3 MTase</shortName>
        <ecNumber evidence="4">2.1.1.298</ecNumber>
    </recommendedName>
    <alternativeName>
        <fullName evidence="4">N5-glutamine methyltransferase PrmB</fullName>
    </alternativeName>
</protein>
<organism evidence="6 7">
    <name type="scientific">Catenovulum agarivorans DS-2</name>
    <dbReference type="NCBI Taxonomy" id="1328313"/>
    <lineage>
        <taxon>Bacteria</taxon>
        <taxon>Pseudomonadati</taxon>
        <taxon>Pseudomonadota</taxon>
        <taxon>Gammaproteobacteria</taxon>
        <taxon>Alteromonadales</taxon>
        <taxon>Alteromonadaceae</taxon>
        <taxon>Catenovulum</taxon>
    </lineage>
</organism>
<comment type="function">
    <text evidence="4">Methylates ribosomal protein uL3 on a specific glutamine residue.</text>
</comment>
<dbReference type="InterPro" id="IPR002052">
    <property type="entry name" value="DNA_methylase_N6_adenine_CS"/>
</dbReference>
<dbReference type="EC" id="2.1.1.298" evidence="4"/>
<evidence type="ECO:0000259" key="5">
    <source>
        <dbReference type="Pfam" id="PF05175"/>
    </source>
</evidence>
<proteinExistence type="inferred from homology"/>
<dbReference type="eggNOG" id="COG2890">
    <property type="taxonomic scope" value="Bacteria"/>
</dbReference>
<dbReference type="SUPFAM" id="SSF53335">
    <property type="entry name" value="S-adenosyl-L-methionine-dependent methyltransferases"/>
    <property type="match status" value="1"/>
</dbReference>
<comment type="similarity">
    <text evidence="4">Belongs to the protein N5-glutamine methyltransferase family. PrmB subfamily.</text>
</comment>
<evidence type="ECO:0000256" key="3">
    <source>
        <dbReference type="ARBA" id="ARBA00022691"/>
    </source>
</evidence>
<dbReference type="FunFam" id="3.40.50.150:FF:000042">
    <property type="entry name" value="50S ribosomal protein L3 glutamine methyltransferase"/>
    <property type="match status" value="1"/>
</dbReference>
<dbReference type="PATRIC" id="fig|1328313.3.peg.2166"/>
<evidence type="ECO:0000313" key="6">
    <source>
        <dbReference type="EMBL" id="EWH09888.1"/>
    </source>
</evidence>
<evidence type="ECO:0000313" key="7">
    <source>
        <dbReference type="Proteomes" id="UP000019276"/>
    </source>
</evidence>
<dbReference type="NCBIfam" id="TIGR03533">
    <property type="entry name" value="L3_gln_methyl"/>
    <property type="match status" value="1"/>
</dbReference>
<reference evidence="6 7" key="1">
    <citation type="journal article" date="2014" name="Genome Announc.">
        <title>Draft Genome Sequence of the Agar-Degrading Bacterium Catenovulum sp. Strain DS-2, Isolated from Intestines of Haliotis diversicolor.</title>
        <authorList>
            <person name="Shan D."/>
            <person name="Li X."/>
            <person name="Gu Z."/>
            <person name="Wei G."/>
            <person name="Gao Z."/>
            <person name="Shao Z."/>
        </authorList>
    </citation>
    <scope>NUCLEOTIDE SEQUENCE [LARGE SCALE GENOMIC DNA]</scope>
    <source>
        <strain evidence="6 7">DS-2</strain>
    </source>
</reference>
<dbReference type="InterPro" id="IPR004556">
    <property type="entry name" value="HemK-like"/>
</dbReference>
<sequence length="309" mass="34451">MLESQAAEQACKQLNTVFDFVRWLVSQFNQSDVYFGHGTDNPWDEAYSLVYQAIGLPVDPKDKIDQCNLTDTEKQTIVAWAEQRINQQVPLAYLTNTAWFCGKAYYVDERVLVPRSPIGELIQNQFDGLIPQAPQRILDLCTGSGCIAIACAYAFPQAEVDAVDISSDALEVCEMNIEHHGMWQQVIPIQSDVFSGVAEQKYDVIVSNPPYVDAEDMADLPSEFHHEPELGLAAGVDGLSIVNTILSEAAEHLSENGVLIVEVGNSLVHMEQAFPGVEFNWIEFKHGGIGVFMFTRSQLLQYRDAFVQE</sequence>
<keyword evidence="2 4" id="KW-0808">Transferase</keyword>
<dbReference type="InterPro" id="IPR029063">
    <property type="entry name" value="SAM-dependent_MTases_sf"/>
</dbReference>
<evidence type="ECO:0000256" key="4">
    <source>
        <dbReference type="HAMAP-Rule" id="MF_02125"/>
    </source>
</evidence>
<dbReference type="InterPro" id="IPR007848">
    <property type="entry name" value="Small_mtfrase_dom"/>
</dbReference>
<comment type="caution">
    <text evidence="6">The sequence shown here is derived from an EMBL/GenBank/DDBJ whole genome shotgun (WGS) entry which is preliminary data.</text>
</comment>
<keyword evidence="1 4" id="KW-0489">Methyltransferase</keyword>
<dbReference type="Gene3D" id="3.40.50.150">
    <property type="entry name" value="Vaccinia Virus protein VP39"/>
    <property type="match status" value="1"/>
</dbReference>
<dbReference type="OrthoDB" id="9800643at2"/>
<dbReference type="HAMAP" id="MF_02125">
    <property type="entry name" value="L3_methyltr_PrmB"/>
    <property type="match status" value="1"/>
</dbReference>
<dbReference type="PANTHER" id="PTHR47806:SF1">
    <property type="entry name" value="RIBOSOMAL PROTEIN UL3 GLUTAMINE METHYLTRANSFERASE"/>
    <property type="match status" value="1"/>
</dbReference>
<dbReference type="GO" id="GO:0005829">
    <property type="term" value="C:cytosol"/>
    <property type="evidence" value="ECO:0007669"/>
    <property type="project" value="TreeGrafter"/>
</dbReference>
<gene>
    <name evidence="4" type="primary">prmB</name>
    <name evidence="6" type="ORF">DS2_10592</name>
</gene>
<dbReference type="InterPro" id="IPR017127">
    <property type="entry name" value="Ribosome_uL3_MTase"/>
</dbReference>
<keyword evidence="3 4" id="KW-0949">S-adenosyl-L-methionine</keyword>
<dbReference type="CDD" id="cd02440">
    <property type="entry name" value="AdoMet_MTases"/>
    <property type="match status" value="1"/>
</dbReference>
<keyword evidence="7" id="KW-1185">Reference proteome</keyword>
<name>W7QPS0_9ALTE</name>
<dbReference type="Proteomes" id="UP000019276">
    <property type="component" value="Unassembled WGS sequence"/>
</dbReference>
<dbReference type="AlphaFoldDB" id="W7QPS0"/>
<dbReference type="PANTHER" id="PTHR47806">
    <property type="entry name" value="50S RIBOSOMAL PROTEIN L3 GLUTAMINE METHYLTRANSFERASE"/>
    <property type="match status" value="1"/>
</dbReference>
<dbReference type="PROSITE" id="PS00092">
    <property type="entry name" value="N6_MTASE"/>
    <property type="match status" value="1"/>
</dbReference>
<dbReference type="PIRSF" id="PIRSF037167">
    <property type="entry name" value="Mtase_YfcB_prd"/>
    <property type="match status" value="1"/>
</dbReference>
<dbReference type="GO" id="GO:0003676">
    <property type="term" value="F:nucleic acid binding"/>
    <property type="evidence" value="ECO:0007669"/>
    <property type="project" value="InterPro"/>
</dbReference>
<dbReference type="EMBL" id="ARZY01000018">
    <property type="protein sequence ID" value="EWH09888.1"/>
    <property type="molecule type" value="Genomic_DNA"/>
</dbReference>
<dbReference type="RefSeq" id="WP_035014737.1">
    <property type="nucleotide sequence ID" value="NZ_ARZY01000018.1"/>
</dbReference>
<dbReference type="GO" id="GO:0036009">
    <property type="term" value="F:protein-glutamine N-methyltransferase activity"/>
    <property type="evidence" value="ECO:0007669"/>
    <property type="project" value="UniProtKB-UniRule"/>
</dbReference>
<evidence type="ECO:0000256" key="2">
    <source>
        <dbReference type="ARBA" id="ARBA00022679"/>
    </source>
</evidence>
<accession>W7QPS0</accession>
<dbReference type="Pfam" id="PF05175">
    <property type="entry name" value="MTS"/>
    <property type="match status" value="1"/>
</dbReference>
<dbReference type="GO" id="GO:0032259">
    <property type="term" value="P:methylation"/>
    <property type="evidence" value="ECO:0007669"/>
    <property type="project" value="UniProtKB-KW"/>
</dbReference>